<gene>
    <name evidence="2" type="ORF">EJB05_05929</name>
</gene>
<keyword evidence="3" id="KW-1185">Reference proteome</keyword>
<proteinExistence type="predicted"/>
<sequence>MAPFSSRLNKIGARPRNPSGSPSNCRVQIRRWRRCSGTRLRGRVLWSGSETSTITSASRAHLHGGADLGRAVWFRVAASASDIPVCSLLLVWSGGSISTFKNLKMGGAPEDYSWRQSRKKY</sequence>
<evidence type="ECO:0000313" key="2">
    <source>
        <dbReference type="EMBL" id="TVU46395.1"/>
    </source>
</evidence>
<accession>A0A5J9WEM3</accession>
<organism evidence="2 3">
    <name type="scientific">Eragrostis curvula</name>
    <name type="common">weeping love grass</name>
    <dbReference type="NCBI Taxonomy" id="38414"/>
    <lineage>
        <taxon>Eukaryota</taxon>
        <taxon>Viridiplantae</taxon>
        <taxon>Streptophyta</taxon>
        <taxon>Embryophyta</taxon>
        <taxon>Tracheophyta</taxon>
        <taxon>Spermatophyta</taxon>
        <taxon>Magnoliopsida</taxon>
        <taxon>Liliopsida</taxon>
        <taxon>Poales</taxon>
        <taxon>Poaceae</taxon>
        <taxon>PACMAD clade</taxon>
        <taxon>Chloridoideae</taxon>
        <taxon>Eragrostideae</taxon>
        <taxon>Eragrostidinae</taxon>
        <taxon>Eragrostis</taxon>
    </lineage>
</organism>
<reference evidence="2 3" key="1">
    <citation type="journal article" date="2019" name="Sci. Rep.">
        <title>A high-quality genome of Eragrostis curvula grass provides insights into Poaceae evolution and supports new strategies to enhance forage quality.</title>
        <authorList>
            <person name="Carballo J."/>
            <person name="Santos B.A.C.M."/>
            <person name="Zappacosta D."/>
            <person name="Garbus I."/>
            <person name="Selva J.P."/>
            <person name="Gallo C.A."/>
            <person name="Diaz A."/>
            <person name="Albertini E."/>
            <person name="Caccamo M."/>
            <person name="Echenique V."/>
        </authorList>
    </citation>
    <scope>NUCLEOTIDE SEQUENCE [LARGE SCALE GENOMIC DNA]</scope>
    <source>
        <strain evidence="3">cv. Victoria</strain>
        <tissue evidence="2">Leaf</tissue>
    </source>
</reference>
<protein>
    <submittedName>
        <fullName evidence="2">Uncharacterized protein</fullName>
    </submittedName>
</protein>
<feature type="region of interest" description="Disordered" evidence="1">
    <location>
        <begin position="1"/>
        <end position="25"/>
    </location>
</feature>
<evidence type="ECO:0000256" key="1">
    <source>
        <dbReference type="SAM" id="MobiDB-lite"/>
    </source>
</evidence>
<feature type="non-terminal residue" evidence="2">
    <location>
        <position position="1"/>
    </location>
</feature>
<dbReference type="Proteomes" id="UP000324897">
    <property type="component" value="Chromosome 5"/>
</dbReference>
<name>A0A5J9WEM3_9POAL</name>
<dbReference type="Gramene" id="TVU46395">
    <property type="protein sequence ID" value="TVU46395"/>
    <property type="gene ID" value="EJB05_05929"/>
</dbReference>
<dbReference type="EMBL" id="RWGY01000004">
    <property type="protein sequence ID" value="TVU46395.1"/>
    <property type="molecule type" value="Genomic_DNA"/>
</dbReference>
<evidence type="ECO:0000313" key="3">
    <source>
        <dbReference type="Proteomes" id="UP000324897"/>
    </source>
</evidence>
<dbReference type="AlphaFoldDB" id="A0A5J9WEM3"/>
<comment type="caution">
    <text evidence="2">The sequence shown here is derived from an EMBL/GenBank/DDBJ whole genome shotgun (WGS) entry which is preliminary data.</text>
</comment>